<keyword evidence="3" id="KW-1185">Reference proteome</keyword>
<keyword evidence="2" id="KW-0548">Nucleotidyltransferase</keyword>
<gene>
    <name evidence="2" type="ORF">EPI10_030850</name>
</gene>
<dbReference type="InterPro" id="IPR000477">
    <property type="entry name" value="RT_dom"/>
</dbReference>
<reference evidence="2" key="1">
    <citation type="submission" date="2019-08" db="EMBL/GenBank/DDBJ databases">
        <authorList>
            <person name="Liu F."/>
        </authorList>
    </citation>
    <scope>NUCLEOTIDE SEQUENCE [LARGE SCALE GENOMIC DNA]</scope>
    <source>
        <strain evidence="2">PA1801</strain>
        <tissue evidence="2">Leaf</tissue>
    </source>
</reference>
<dbReference type="GO" id="GO:0003964">
    <property type="term" value="F:RNA-directed DNA polymerase activity"/>
    <property type="evidence" value="ECO:0007669"/>
    <property type="project" value="UniProtKB-KW"/>
</dbReference>
<protein>
    <submittedName>
        <fullName evidence="2">RNA-directed DNA polymerase-like protein</fullName>
    </submittedName>
</protein>
<dbReference type="PANTHER" id="PTHR24559:SF444">
    <property type="entry name" value="REVERSE TRANSCRIPTASE DOMAIN-CONTAINING PROTEIN"/>
    <property type="match status" value="1"/>
</dbReference>
<dbReference type="AlphaFoldDB" id="A0A5B6WZU3"/>
<comment type="caution">
    <text evidence="2">The sequence shown here is derived from an EMBL/GenBank/DDBJ whole genome shotgun (WGS) entry which is preliminary data.</text>
</comment>
<name>A0A5B6WZU3_9ROSI</name>
<feature type="domain" description="Reverse transcriptase" evidence="1">
    <location>
        <begin position="20"/>
        <end position="89"/>
    </location>
</feature>
<dbReference type="InterPro" id="IPR043128">
    <property type="entry name" value="Rev_trsase/Diguanyl_cyclase"/>
</dbReference>
<dbReference type="InterPro" id="IPR043502">
    <property type="entry name" value="DNA/RNA_pol_sf"/>
</dbReference>
<sequence>MVKKASGKWRMCIYITNLNKILLDQDDQKKISFATKEGHFCYRVMPFGLKNWGATYQRLVNRIFKNQIGHRLEVYVDDMLVKGESIGEHM</sequence>
<organism evidence="2 3">
    <name type="scientific">Gossypium australe</name>
    <dbReference type="NCBI Taxonomy" id="47621"/>
    <lineage>
        <taxon>Eukaryota</taxon>
        <taxon>Viridiplantae</taxon>
        <taxon>Streptophyta</taxon>
        <taxon>Embryophyta</taxon>
        <taxon>Tracheophyta</taxon>
        <taxon>Spermatophyta</taxon>
        <taxon>Magnoliopsida</taxon>
        <taxon>eudicotyledons</taxon>
        <taxon>Gunneridae</taxon>
        <taxon>Pentapetalae</taxon>
        <taxon>rosids</taxon>
        <taxon>malvids</taxon>
        <taxon>Malvales</taxon>
        <taxon>Malvaceae</taxon>
        <taxon>Malvoideae</taxon>
        <taxon>Gossypium</taxon>
    </lineage>
</organism>
<dbReference type="Proteomes" id="UP000325315">
    <property type="component" value="Unassembled WGS sequence"/>
</dbReference>
<dbReference type="Gene3D" id="3.30.70.270">
    <property type="match status" value="1"/>
</dbReference>
<proteinExistence type="predicted"/>
<accession>A0A5B6WZU3</accession>
<dbReference type="Gene3D" id="3.10.10.10">
    <property type="entry name" value="HIV Type 1 Reverse Transcriptase, subunit A, domain 1"/>
    <property type="match status" value="1"/>
</dbReference>
<evidence type="ECO:0000313" key="2">
    <source>
        <dbReference type="EMBL" id="KAA3486993.1"/>
    </source>
</evidence>
<dbReference type="CDD" id="cd01647">
    <property type="entry name" value="RT_LTR"/>
    <property type="match status" value="1"/>
</dbReference>
<dbReference type="Pfam" id="PF00078">
    <property type="entry name" value="RVT_1"/>
    <property type="match status" value="1"/>
</dbReference>
<dbReference type="OrthoDB" id="1936626at2759"/>
<keyword evidence="2" id="KW-0808">Transferase</keyword>
<keyword evidence="2" id="KW-0695">RNA-directed DNA polymerase</keyword>
<dbReference type="SUPFAM" id="SSF56672">
    <property type="entry name" value="DNA/RNA polymerases"/>
    <property type="match status" value="1"/>
</dbReference>
<dbReference type="EMBL" id="SMMG02000001">
    <property type="protein sequence ID" value="KAA3486993.1"/>
    <property type="molecule type" value="Genomic_DNA"/>
</dbReference>
<evidence type="ECO:0000313" key="3">
    <source>
        <dbReference type="Proteomes" id="UP000325315"/>
    </source>
</evidence>
<dbReference type="InterPro" id="IPR053134">
    <property type="entry name" value="RNA-dir_DNA_polymerase"/>
</dbReference>
<evidence type="ECO:0000259" key="1">
    <source>
        <dbReference type="Pfam" id="PF00078"/>
    </source>
</evidence>
<dbReference type="PANTHER" id="PTHR24559">
    <property type="entry name" value="TRANSPOSON TY3-I GAG-POL POLYPROTEIN"/>
    <property type="match status" value="1"/>
</dbReference>